<name>A0A8A3P2R3_9HELO</name>
<keyword evidence="3" id="KW-1185">Reference proteome</keyword>
<evidence type="ECO:0000313" key="2">
    <source>
        <dbReference type="EMBL" id="QSZ32165.1"/>
    </source>
</evidence>
<accession>A0A8A3P2R3</accession>
<proteinExistence type="predicted"/>
<reference evidence="2" key="1">
    <citation type="submission" date="2020-10" db="EMBL/GenBank/DDBJ databases">
        <title>Genome Sequence of Monilinia vaccinii-corymbosi Sheds Light on Mummy Berry Disease Infection of Blueberry and Mating Type.</title>
        <authorList>
            <person name="Yow A.G."/>
            <person name="Zhang Y."/>
            <person name="Bansal K."/>
            <person name="Eacker S.M."/>
            <person name="Sullivan S."/>
            <person name="Liachko I."/>
            <person name="Cubeta M.A."/>
            <person name="Rollins J.A."/>
            <person name="Ashrafi H."/>
        </authorList>
    </citation>
    <scope>NUCLEOTIDE SEQUENCE</scope>
    <source>
        <strain evidence="2">RL-1</strain>
    </source>
</reference>
<feature type="compositionally biased region" description="Low complexity" evidence="1">
    <location>
        <begin position="179"/>
        <end position="191"/>
    </location>
</feature>
<sequence>MCQKTGQIFTCGCKRDAFKRCPSHRQNVPGECHMLSPEKDEVLSVQCMDCLMEENKLAMQSMQSHLAAERARTQPRSSGTRVLRNEDRKGKGIDRTEHPNYPITRKEEEQEEEYDETSWPSQPQPLIQEDGKANWLTQPPSSIDEDDEAPWPSRPSSSINEDDDGPADTPARQRILENPSPTTSSSRAPSSQKLGGTSSDKVKGVDEEVLERWLKGEF</sequence>
<dbReference type="AlphaFoldDB" id="A0A8A3P2R3"/>
<organism evidence="2 3">
    <name type="scientific">Monilinia vaccinii-corymbosi</name>
    <dbReference type="NCBI Taxonomy" id="61207"/>
    <lineage>
        <taxon>Eukaryota</taxon>
        <taxon>Fungi</taxon>
        <taxon>Dikarya</taxon>
        <taxon>Ascomycota</taxon>
        <taxon>Pezizomycotina</taxon>
        <taxon>Leotiomycetes</taxon>
        <taxon>Helotiales</taxon>
        <taxon>Sclerotiniaceae</taxon>
        <taxon>Monilinia</taxon>
    </lineage>
</organism>
<feature type="compositionally biased region" description="Basic and acidic residues" evidence="1">
    <location>
        <begin position="83"/>
        <end position="108"/>
    </location>
</feature>
<evidence type="ECO:0000256" key="1">
    <source>
        <dbReference type="SAM" id="MobiDB-lite"/>
    </source>
</evidence>
<dbReference type="Proteomes" id="UP000672032">
    <property type="component" value="Chromosome 3"/>
</dbReference>
<gene>
    <name evidence="2" type="ORF">DSL72_001736</name>
</gene>
<feature type="region of interest" description="Disordered" evidence="1">
    <location>
        <begin position="62"/>
        <end position="206"/>
    </location>
</feature>
<dbReference type="EMBL" id="CP063407">
    <property type="protein sequence ID" value="QSZ32165.1"/>
    <property type="molecule type" value="Genomic_DNA"/>
</dbReference>
<protein>
    <submittedName>
        <fullName evidence="2">Uncharacterized protein</fullName>
    </submittedName>
</protein>
<evidence type="ECO:0000313" key="3">
    <source>
        <dbReference type="Proteomes" id="UP000672032"/>
    </source>
</evidence>